<evidence type="ECO:0000313" key="1">
    <source>
        <dbReference type="EMBL" id="KFD49026.1"/>
    </source>
</evidence>
<dbReference type="Proteomes" id="UP000030758">
    <property type="component" value="Unassembled WGS sequence"/>
</dbReference>
<evidence type="ECO:0000313" key="3">
    <source>
        <dbReference type="Proteomes" id="UP000030764"/>
    </source>
</evidence>
<name>A0A085MU28_9BILA</name>
<organism evidence="2">
    <name type="scientific">Trichuris suis</name>
    <name type="common">pig whipworm</name>
    <dbReference type="NCBI Taxonomy" id="68888"/>
    <lineage>
        <taxon>Eukaryota</taxon>
        <taxon>Metazoa</taxon>
        <taxon>Ecdysozoa</taxon>
        <taxon>Nematoda</taxon>
        <taxon>Enoplea</taxon>
        <taxon>Dorylaimia</taxon>
        <taxon>Trichinellida</taxon>
        <taxon>Trichuridae</taxon>
        <taxon>Trichuris</taxon>
    </lineage>
</organism>
<dbReference type="Proteomes" id="UP000030764">
    <property type="component" value="Unassembled WGS sequence"/>
</dbReference>
<proteinExistence type="predicted"/>
<dbReference type="AlphaFoldDB" id="A0A085MU28"/>
<sequence>MLNRSKDLFRILTSRDFDQLGPTTHLVLQHIQNFDPEAFDVPPYSTLRSIRRYDKFEISTVRDVNLSNLSTHIALRTVGEWAHSKF</sequence>
<accession>A0A085MU28</accession>
<gene>
    <name evidence="1" type="ORF">M513_10074</name>
    <name evidence="2" type="ORF">M514_10074</name>
</gene>
<dbReference type="EMBL" id="KL363279">
    <property type="protein sequence ID" value="KFD49026.1"/>
    <property type="molecule type" value="Genomic_DNA"/>
</dbReference>
<keyword evidence="3" id="KW-1185">Reference proteome</keyword>
<reference evidence="2 3" key="1">
    <citation type="journal article" date="2014" name="Nat. Genet.">
        <title>Genome and transcriptome of the porcine whipworm Trichuris suis.</title>
        <authorList>
            <person name="Jex A.R."/>
            <person name="Nejsum P."/>
            <person name="Schwarz E.M."/>
            <person name="Hu L."/>
            <person name="Young N.D."/>
            <person name="Hall R.S."/>
            <person name="Korhonen P.K."/>
            <person name="Liao S."/>
            <person name="Thamsborg S."/>
            <person name="Xia J."/>
            <person name="Xu P."/>
            <person name="Wang S."/>
            <person name="Scheerlinck J.P."/>
            <person name="Hofmann A."/>
            <person name="Sternberg P.W."/>
            <person name="Wang J."/>
            <person name="Gasser R.B."/>
        </authorList>
    </citation>
    <scope>NUCLEOTIDE SEQUENCE [LARGE SCALE GENOMIC DNA]</scope>
    <source>
        <strain evidence="2">DCEP-RM93F</strain>
        <strain evidence="1">DCEP-RM93M</strain>
    </source>
</reference>
<dbReference type="EMBL" id="KL367651">
    <property type="protein sequence ID" value="KFD60724.1"/>
    <property type="molecule type" value="Genomic_DNA"/>
</dbReference>
<evidence type="ECO:0000313" key="2">
    <source>
        <dbReference type="EMBL" id="KFD60724.1"/>
    </source>
</evidence>
<protein>
    <submittedName>
        <fullName evidence="2">Uncharacterized protein</fullName>
    </submittedName>
</protein>